<feature type="region of interest" description="Disordered" evidence="1">
    <location>
        <begin position="1"/>
        <end position="31"/>
    </location>
</feature>
<keyword evidence="3" id="KW-0548">Nucleotidyltransferase</keyword>
<dbReference type="CDD" id="cd01647">
    <property type="entry name" value="RT_LTR"/>
    <property type="match status" value="1"/>
</dbReference>
<dbReference type="Proteomes" id="UP000325315">
    <property type="component" value="Unassembled WGS sequence"/>
</dbReference>
<evidence type="ECO:0000259" key="2">
    <source>
        <dbReference type="Pfam" id="PF00078"/>
    </source>
</evidence>
<dbReference type="Gene3D" id="1.10.340.70">
    <property type="match status" value="1"/>
</dbReference>
<feature type="compositionally biased region" description="Polar residues" evidence="1">
    <location>
        <begin position="19"/>
        <end position="31"/>
    </location>
</feature>
<dbReference type="Gene3D" id="3.10.10.10">
    <property type="entry name" value="HIV Type 1 Reverse Transcriptase, subunit A, domain 1"/>
    <property type="match status" value="1"/>
</dbReference>
<keyword evidence="4" id="KW-1185">Reference proteome</keyword>
<dbReference type="SUPFAM" id="SSF53098">
    <property type="entry name" value="Ribonuclease H-like"/>
    <property type="match status" value="1"/>
</dbReference>
<feature type="region of interest" description="Disordered" evidence="1">
    <location>
        <begin position="559"/>
        <end position="581"/>
    </location>
</feature>
<name>A0A5B6WAL5_9ROSI</name>
<dbReference type="PANTHER" id="PTHR32108">
    <property type="entry name" value="DNA-DIRECTED RNA POLYMERASE SUBUNIT ALPHA"/>
    <property type="match status" value="1"/>
</dbReference>
<dbReference type="SUPFAM" id="SSF56672">
    <property type="entry name" value="DNA/RNA polymerases"/>
    <property type="match status" value="1"/>
</dbReference>
<dbReference type="InterPro" id="IPR000477">
    <property type="entry name" value="RT_dom"/>
</dbReference>
<keyword evidence="3" id="KW-0808">Transferase</keyword>
<dbReference type="GO" id="GO:0003964">
    <property type="term" value="F:RNA-directed DNA polymerase activity"/>
    <property type="evidence" value="ECO:0007669"/>
    <property type="project" value="UniProtKB-KW"/>
</dbReference>
<feature type="region of interest" description="Disordered" evidence="1">
    <location>
        <begin position="190"/>
        <end position="216"/>
    </location>
</feature>
<comment type="caution">
    <text evidence="3">The sequence shown here is derived from an EMBL/GenBank/DDBJ whole genome shotgun (WGS) entry which is preliminary data.</text>
</comment>
<feature type="compositionally biased region" description="Polar residues" evidence="1">
    <location>
        <begin position="52"/>
        <end position="64"/>
    </location>
</feature>
<dbReference type="EMBL" id="SMMG02000004">
    <property type="protein sequence ID" value="KAA3478158.1"/>
    <property type="molecule type" value="Genomic_DNA"/>
</dbReference>
<dbReference type="GO" id="GO:0003676">
    <property type="term" value="F:nucleic acid binding"/>
    <property type="evidence" value="ECO:0007669"/>
    <property type="project" value="InterPro"/>
</dbReference>
<dbReference type="InterPro" id="IPR043128">
    <property type="entry name" value="Rev_trsase/Diguanyl_cyclase"/>
</dbReference>
<protein>
    <submittedName>
        <fullName evidence="3">RNA-directed DNA polymerase (Reverse transcriptase), Ribonuclease H-like protein</fullName>
    </submittedName>
</protein>
<proteinExistence type="predicted"/>
<reference evidence="4" key="1">
    <citation type="journal article" date="2019" name="Plant Biotechnol. J.">
        <title>Genome sequencing of the Australian wild diploid species Gossypium australe highlights disease resistance and delayed gland morphogenesis.</title>
        <authorList>
            <person name="Cai Y."/>
            <person name="Cai X."/>
            <person name="Wang Q."/>
            <person name="Wang P."/>
            <person name="Zhang Y."/>
            <person name="Cai C."/>
            <person name="Xu Y."/>
            <person name="Wang K."/>
            <person name="Zhou Z."/>
            <person name="Wang C."/>
            <person name="Geng S."/>
            <person name="Li B."/>
            <person name="Dong Q."/>
            <person name="Hou Y."/>
            <person name="Wang H."/>
            <person name="Ai P."/>
            <person name="Liu Z."/>
            <person name="Yi F."/>
            <person name="Sun M."/>
            <person name="An G."/>
            <person name="Cheng J."/>
            <person name="Zhang Y."/>
            <person name="Shi Q."/>
            <person name="Xie Y."/>
            <person name="Shi X."/>
            <person name="Chang Y."/>
            <person name="Huang F."/>
            <person name="Chen Y."/>
            <person name="Hong S."/>
            <person name="Mi L."/>
            <person name="Sun Q."/>
            <person name="Zhang L."/>
            <person name="Zhou B."/>
            <person name="Peng R."/>
            <person name="Zhang X."/>
            <person name="Liu F."/>
        </authorList>
    </citation>
    <scope>NUCLEOTIDE SEQUENCE [LARGE SCALE GENOMIC DNA]</scope>
    <source>
        <strain evidence="4">cv. PA1801</strain>
    </source>
</reference>
<evidence type="ECO:0000313" key="4">
    <source>
        <dbReference type="Proteomes" id="UP000325315"/>
    </source>
</evidence>
<organism evidence="3 4">
    <name type="scientific">Gossypium australe</name>
    <dbReference type="NCBI Taxonomy" id="47621"/>
    <lineage>
        <taxon>Eukaryota</taxon>
        <taxon>Viridiplantae</taxon>
        <taxon>Streptophyta</taxon>
        <taxon>Embryophyta</taxon>
        <taxon>Tracheophyta</taxon>
        <taxon>Spermatophyta</taxon>
        <taxon>Magnoliopsida</taxon>
        <taxon>eudicotyledons</taxon>
        <taxon>Gunneridae</taxon>
        <taxon>Pentapetalae</taxon>
        <taxon>rosids</taxon>
        <taxon>malvids</taxon>
        <taxon>Malvales</taxon>
        <taxon>Malvaceae</taxon>
        <taxon>Malvoideae</taxon>
        <taxon>Gossypium</taxon>
    </lineage>
</organism>
<evidence type="ECO:0000313" key="3">
    <source>
        <dbReference type="EMBL" id="KAA3478158.1"/>
    </source>
</evidence>
<dbReference type="InterPro" id="IPR036397">
    <property type="entry name" value="RNaseH_sf"/>
</dbReference>
<dbReference type="OrthoDB" id="1724165at2759"/>
<feature type="region of interest" description="Disordered" evidence="1">
    <location>
        <begin position="48"/>
        <end position="67"/>
    </location>
</feature>
<dbReference type="Gene3D" id="3.30.70.270">
    <property type="match status" value="1"/>
</dbReference>
<accession>A0A5B6WAL5</accession>
<keyword evidence="3" id="KW-0695">RNA-directed DNA polymerase</keyword>
<sequence length="1459" mass="167398">MVNPGDDIEDPVYPPGFAPTNTPTQPNAYPTRVSINISPQYQAGVSALTHFPTGSGTRDNSANPSVPDPDDMAEIEKAKGELLRQLEDRYKWLEEKFKALESTNYQCGMDAKELSLVPNLVFPPKFKVPEFEKYNENSCPEAHITMFCRRMTGHVNNDQLLIHCFRDSLIGASAKCDVWGNGKECNKVQKNRGWGKSTRRSAPKKRENEVGNVSGGYAKPITVNQPRVVATGQQASLRQESNTKQNAEKLQFTPIPMTYRELYKSLFDAHVVSPVYLKPLQPSYPKWYDSSTQCEYHAGIIGHSIENCFSFKKLVERLIKIGIVKFDDASGVGNSLPNHTDNGVNAIIENARKRIKLNVTEGVNLEKRGTIVSSTMRRTIRFRGGERSEPLVNEPVTENKAKKFLKFLKHSEYSIVEQLHKQPARISVLVLLLNSEIHRNELMKVLNETYVANDISVNKLDRLVGNINTDNFISFSDDEILLRGMRSTKALHITTQCKGLPIDSSHMKTCQNIVRAFDGTESKVMGRIEIPLLIGPNTYEGLGKSLHGRVEVPSLVGKRDHFGLGHRPDAKQRKEELERKQERRRARLRGAEVKWGSMTFPHISNIFVSGGIIHLEPRMTREGMAKDTMKTLSINAVFEEKSKERNLAGIRPYEPRSVLNNWTAKEIPIVFRANTESPDIDVMSNAAMNPELPWEQDMCLEGPQDFTDDRDCSLSPNLLRMVEREEKLILPHKETIENMILGEGKESYQDMPGLSADIAVHRVPIKEECKPVQQQLRRMRPDVTVKIKEEVKKQFDDGFLQVVNYSEWVANVIPVPKKDGKVRMCVAYRYLNKASPKDNFPLPHIDTLVYNTIGYSLFSLMDGFSGYNQIKMHPEDMKKTTFITLWGTFCYKVMPFELKNAGATYQRAIVTLFHDMMHKEIEVYINDMIAKSRTKKKTCTGFEETILEVEEISAKAQSNQVKTELRSTWIKSRLYKNCLRRALKRKFEITRRLRQYMLYHMTWLISKLDPLKYIMESTALNGRMGRWQILLSEFEIVYVNQKAVKGSAIADFLTSRALDDYKPLNFDFSNEDLMFVAATEEDILEDRPWKLNFDRTSNVVGNGVGAVLISPSGDHSIHLQMVDALATLASMIKVNEQKDMKPIQMSICEAPTHCCNINEEEERDDHLWYHDILRYVKSREYPDQATENDRRTLRRLANDYVLDGEILYKKRKDQVLLKCVDAVEAKKILEEVHEGVCGTHANGFIMAKQIIRFGYYWSTTEGDCIRYSKKCHNLPQCGDGRHWTTVSKFLKKEIICRYVEAINKNIKKIVGKMTETYKDWHEKLPFALYAYRTSVRTFTGATSFLLVYGMEAVLPIEVEIPSIRVLLELMLDESEWIQARRMMRAYNKKVHTRVFHEGDLVLKKTFPMQKDFRWKWMSNWEGPYVVRKVFSRGALILSEMDGKSQPNPVNADSVKKYFA</sequence>
<evidence type="ECO:0000256" key="1">
    <source>
        <dbReference type="SAM" id="MobiDB-lite"/>
    </source>
</evidence>
<gene>
    <name evidence="3" type="ORF">EPI10_011985</name>
</gene>
<dbReference type="PANTHER" id="PTHR32108:SF5">
    <property type="entry name" value="DYNACTIN SUBUNIT 1-LIKE"/>
    <property type="match status" value="1"/>
</dbReference>
<dbReference type="Gene3D" id="3.30.420.10">
    <property type="entry name" value="Ribonuclease H-like superfamily/Ribonuclease H"/>
    <property type="match status" value="1"/>
</dbReference>
<dbReference type="Pfam" id="PF00078">
    <property type="entry name" value="RVT_1"/>
    <property type="match status" value="1"/>
</dbReference>
<dbReference type="InterPro" id="IPR012337">
    <property type="entry name" value="RNaseH-like_sf"/>
</dbReference>
<feature type="compositionally biased region" description="Acidic residues" evidence="1">
    <location>
        <begin position="1"/>
        <end position="10"/>
    </location>
</feature>
<feature type="domain" description="Reverse transcriptase" evidence="2">
    <location>
        <begin position="815"/>
        <end position="955"/>
    </location>
</feature>
<dbReference type="InterPro" id="IPR043502">
    <property type="entry name" value="DNA/RNA_pol_sf"/>
</dbReference>